<dbReference type="GO" id="GO:0042765">
    <property type="term" value="C:GPI-anchor transamidase complex"/>
    <property type="evidence" value="ECO:0007669"/>
    <property type="project" value="InterPro"/>
</dbReference>
<keyword evidence="11" id="KW-0505">Motor protein</keyword>
<dbReference type="Pfam" id="PF09786">
    <property type="entry name" value="CytochromB561_N"/>
    <property type="match status" value="2"/>
</dbReference>
<comment type="subcellular location">
    <subcellularLocation>
        <location evidence="1">Endoplasmic reticulum membrane</location>
        <topology evidence="1">Multi-pass membrane protein</topology>
    </subcellularLocation>
</comment>
<comment type="similarity">
    <text evidence="3">Belongs to the PIGU family.</text>
</comment>
<dbReference type="InterPro" id="IPR019176">
    <property type="entry name" value="Cytochrome_B561-rel"/>
</dbReference>
<dbReference type="SUPFAM" id="SSF52540">
    <property type="entry name" value="P-loop containing nucleoside triphosphate hydrolases"/>
    <property type="match status" value="1"/>
</dbReference>
<proteinExistence type="inferred from homology"/>
<feature type="region of interest" description="Disordered" evidence="12">
    <location>
        <begin position="1"/>
        <end position="25"/>
    </location>
</feature>
<dbReference type="InterPro" id="IPR001752">
    <property type="entry name" value="Kinesin_motor_dom"/>
</dbReference>
<evidence type="ECO:0000256" key="11">
    <source>
        <dbReference type="PROSITE-ProRule" id="PRU00283"/>
    </source>
</evidence>
<evidence type="ECO:0000256" key="6">
    <source>
        <dbReference type="ARBA" id="ARBA00022741"/>
    </source>
</evidence>
<evidence type="ECO:0000259" key="14">
    <source>
        <dbReference type="PROSITE" id="PS50067"/>
    </source>
</evidence>
<feature type="transmembrane region" description="Helical" evidence="13">
    <location>
        <begin position="1768"/>
        <end position="1790"/>
    </location>
</feature>
<feature type="transmembrane region" description="Helical" evidence="13">
    <location>
        <begin position="1640"/>
        <end position="1659"/>
    </location>
</feature>
<dbReference type="InterPro" id="IPR038105">
    <property type="entry name" value="Kif23_Arf-bd_sf"/>
</dbReference>
<dbReference type="EnsemblMetazoa" id="LLOJ004232-RA">
    <property type="protein sequence ID" value="LLOJ004232-PA"/>
    <property type="gene ID" value="LLOJ004232"/>
</dbReference>
<dbReference type="Pfam" id="PF16540">
    <property type="entry name" value="MKLP1_Arf_bdg"/>
    <property type="match status" value="1"/>
</dbReference>
<keyword evidence="5 13" id="KW-0812">Transmembrane</keyword>
<keyword evidence="7" id="KW-0256">Endoplasmic reticulum</keyword>
<dbReference type="PROSITE" id="PS50067">
    <property type="entry name" value="KINESIN_MOTOR_2"/>
    <property type="match status" value="1"/>
</dbReference>
<dbReference type="GO" id="GO:0006506">
    <property type="term" value="P:GPI anchor biosynthetic process"/>
    <property type="evidence" value="ECO:0007669"/>
    <property type="project" value="UniProtKB-KW"/>
</dbReference>
<feature type="transmembrane region" description="Helical" evidence="13">
    <location>
        <begin position="1497"/>
        <end position="1518"/>
    </location>
</feature>
<accession>A0A1B0CIH0</accession>
<dbReference type="PRINTS" id="PR00380">
    <property type="entry name" value="KINESINHEAVY"/>
</dbReference>
<dbReference type="PANTHER" id="PTHR13121">
    <property type="entry name" value="GPI TRANSAMIDASE COMPONENT PIG-U"/>
    <property type="match status" value="1"/>
</dbReference>
<evidence type="ECO:0000256" key="9">
    <source>
        <dbReference type="ARBA" id="ARBA00022989"/>
    </source>
</evidence>
<protein>
    <recommendedName>
        <fullName evidence="14">Kinesin motor domain-containing protein</fullName>
    </recommendedName>
</protein>
<feature type="domain" description="Kinesin motor" evidence="14">
    <location>
        <begin position="25"/>
        <end position="429"/>
    </location>
</feature>
<evidence type="ECO:0000313" key="16">
    <source>
        <dbReference type="Proteomes" id="UP000092461"/>
    </source>
</evidence>
<evidence type="ECO:0000256" key="10">
    <source>
        <dbReference type="ARBA" id="ARBA00023136"/>
    </source>
</evidence>
<dbReference type="VEuPathDB" id="VectorBase:LLOJ004232"/>
<feature type="region of interest" description="Disordered" evidence="12">
    <location>
        <begin position="600"/>
        <end position="625"/>
    </location>
</feature>
<keyword evidence="6 11" id="KW-0547">Nucleotide-binding</keyword>
<evidence type="ECO:0000256" key="1">
    <source>
        <dbReference type="ARBA" id="ARBA00004477"/>
    </source>
</evidence>
<evidence type="ECO:0000313" key="15">
    <source>
        <dbReference type="EnsemblMetazoa" id="LLOJ004232-PA"/>
    </source>
</evidence>
<evidence type="ECO:0000256" key="3">
    <source>
        <dbReference type="ARBA" id="ARBA00010026"/>
    </source>
</evidence>
<evidence type="ECO:0000256" key="2">
    <source>
        <dbReference type="ARBA" id="ARBA00004687"/>
    </source>
</evidence>
<keyword evidence="10 13" id="KW-0472">Membrane</keyword>
<evidence type="ECO:0000256" key="4">
    <source>
        <dbReference type="ARBA" id="ARBA00022502"/>
    </source>
</evidence>
<organism evidence="15 16">
    <name type="scientific">Lutzomyia longipalpis</name>
    <name type="common">Sand fly</name>
    <dbReference type="NCBI Taxonomy" id="7200"/>
    <lineage>
        <taxon>Eukaryota</taxon>
        <taxon>Metazoa</taxon>
        <taxon>Ecdysozoa</taxon>
        <taxon>Arthropoda</taxon>
        <taxon>Hexapoda</taxon>
        <taxon>Insecta</taxon>
        <taxon>Pterygota</taxon>
        <taxon>Neoptera</taxon>
        <taxon>Endopterygota</taxon>
        <taxon>Diptera</taxon>
        <taxon>Nematocera</taxon>
        <taxon>Psychodoidea</taxon>
        <taxon>Psychodidae</taxon>
        <taxon>Lutzomyia</taxon>
        <taxon>Lutzomyia</taxon>
    </lineage>
</organism>
<sequence>MKTPAKTPKSKSRPNSDGSNGARDPVNVYCRIRPMQCESDLSCLKVTSSTTVLLTPPEIAINYRVGTLKETQHTFKHVFDVTSQQREVFSVVAQPLVESLIRGKNGLLFTYGVTGSGKTYTMTGDTQNQGIMPRCLDVLFRTISDYQTKKFVFKPDRLNGFEILSEADAMIERQAEMNAKFNKIRRNNSDPEIASRASTEVSGLVGLDEDNMYAVFVTYVEVYNNSVYDLLEEGSIQKTLQSKIIREDATHNMFVHGVTEVEVKSMEDAIEMFQLGQKRKRMGHTILNAESSRSHSVFTVRLVQAPTDRDGEYVMQDRRTITVSQLSLVDLAGSERTSRTKNTGQRLREAGNINNSLMTLRTCLEILRENQSGGIPKKVPYRDSKLTHLFKNYFDGEGQVKMIVCINPRAEDYDETAQVMRFAEMTQDVQITRPVPKLDLAGLTPGRRKANQLFKMAQHNLELNGDVNARNMDVDLGLVYSLGPNLPRIQLNSPDADELVQNLKIMLEQRIAKRNLLLADLTARQNNFRMHLLQAEKQSLMLKTENASVGAVLGQERNRSNALENKLVSYEASIDDLNRKVRDRDERIYELERKLSGLQNQLSQKEHEKEKQRKKFTSKFQAEKEEMSKELEMKLRAQKDKMQNEMRLKDEKLRLVTDIINSDKFSQRVHQPQQVVESIAIPSSTPSTATIGHTARTPRGTVVANVRHRRSKSAGDKWLAHTSATPVPLGTILQPYLPNRKTTTKLTEMRDVTKSNTSKYCLISQGADTDGELETRLFKGNIIPTMSGGAQVVLNDVECLKQMDPVSPTNRKRLSSEMHGELSPPEIKARCSTGIEGHNTAGVLLLSIIYYFGRYLYLLYTFSPIVGNEQQRKLLNFTEHDSSFVLKTPKEKVQEVTASPINVSGLSWNSSFNDSTTALSSSWVYNRGSPLQGSFNQSHSFTHGIQNAPNSSPNTSSVSFSSPYKNSFAKDRMITDEKTLKDYLKETSLQEARALLEENADNSLANNSMNSFWNNYKLDDYTGLLKTSVYQLSPTTATPKPGAMDEVGGLFAGSDLNGSFEVGKKVSSAKLSHYVTNLKQWISCTILDRLVQQIETIDKAFRDMGFTDVQVGSVGLERLRKTAENQLVLVRVPSLPLVIPFLEASPNQEYLVHRIKDLARGTCIADYHWNAGAVLNTHKWDEHLPTDSAIIFHLFCTYLDSQLMPLPQPGGRPFYDRYVIVGDKKSQKETLAEVKNKSKCAILCTNPIKPFFNFISDNKIHESVHYLVHRIKDLARGTCIADYHWNAGAVLNTHKWDEHLPTDSAIIFHLFCTYLDSQLMPLPQPGGRPFYDRYVIVGDKKSQKETLAEVKNKSKCAILCTNPIKPFFNFISDNKIHESVHDRNNLFHVLTRFIIHMKTHNEGLLEGINLGKSGINILRIAVSFLIAGSIRHLLMSSAFAPYIRDRVEVSTPLNAWKRVLEGAFLHENGIDPYAGDMYHENPLILVTTNVLIKHFQAFIPALFIVIDLLAAAFVYGMTQIVARQLMAKQKEEQATYAKGTEELQLKPEDLTQIPLYCTIAYLFNPYTILNCVGQTTTVWSNFLLAAFFFFTARREIVPAVIALVLETQRNFYPVVLIVPLAINVYRTEGGGCGRCRAIRAVLLFASALGFATYSGYLITGKWTFLDATYGFILNHRDLQPNIGLFWYFFTEMFDHFRDLFLWTFQINATVLYLIPLALKLRHEPLMLATVLTGLAAIFRSYPCVGDVAFYMALLPMWKFGQKFMSHNFVVGCFFLITSVLGPVVWHLWIYSASANANFYFGVTLAFATAQIFLVTDLLFAFIKREFCLRNGITFRKNGKEARMTLE</sequence>
<dbReference type="CDD" id="cd01368">
    <property type="entry name" value="KISc_KIF23_like"/>
    <property type="match status" value="1"/>
</dbReference>
<feature type="transmembrane region" description="Helical" evidence="13">
    <location>
        <begin position="1699"/>
        <end position="1718"/>
    </location>
</feature>
<evidence type="ECO:0000256" key="5">
    <source>
        <dbReference type="ARBA" id="ARBA00022692"/>
    </source>
</evidence>
<dbReference type="InterPro" id="IPR032384">
    <property type="entry name" value="Kif23_Arf-bd"/>
</dbReference>
<evidence type="ECO:0000256" key="13">
    <source>
        <dbReference type="SAM" id="Phobius"/>
    </source>
</evidence>
<keyword evidence="16" id="KW-1185">Reference proteome</keyword>
<dbReference type="InterPro" id="IPR036961">
    <property type="entry name" value="Kinesin_motor_dom_sf"/>
</dbReference>
<feature type="compositionally biased region" description="Low complexity" evidence="12">
    <location>
        <begin position="947"/>
        <end position="961"/>
    </location>
</feature>
<dbReference type="GO" id="GO:0003777">
    <property type="term" value="F:microtubule motor activity"/>
    <property type="evidence" value="ECO:0007669"/>
    <property type="project" value="InterPro"/>
</dbReference>
<dbReference type="InterPro" id="IPR009600">
    <property type="entry name" value="PIG-U"/>
</dbReference>
<dbReference type="Proteomes" id="UP000092461">
    <property type="component" value="Unassembled WGS sequence"/>
</dbReference>
<dbReference type="FunFam" id="2.60.40.4330:FF:000002">
    <property type="entry name" value="Kinesin-like protein"/>
    <property type="match status" value="1"/>
</dbReference>
<dbReference type="VEuPathDB" id="VectorBase:LLONM1_000902"/>
<keyword evidence="8 11" id="KW-0067">ATP-binding</keyword>
<dbReference type="GO" id="GO:0016255">
    <property type="term" value="P:attachment of GPI anchor to protein"/>
    <property type="evidence" value="ECO:0007669"/>
    <property type="project" value="InterPro"/>
</dbReference>
<dbReference type="EMBL" id="AJWK01013325">
    <property type="status" value="NOT_ANNOTATED_CDS"/>
    <property type="molecule type" value="Genomic_DNA"/>
</dbReference>
<reference evidence="15" key="1">
    <citation type="submission" date="2020-05" db="UniProtKB">
        <authorList>
            <consortium name="EnsemblMetazoa"/>
        </authorList>
    </citation>
    <scope>IDENTIFICATION</scope>
    <source>
        <strain evidence="15">Jacobina</strain>
    </source>
</reference>
<evidence type="ECO:0000256" key="8">
    <source>
        <dbReference type="ARBA" id="ARBA00022840"/>
    </source>
</evidence>
<comment type="pathway">
    <text evidence="2">Glycolipid biosynthesis; glycosylphosphatidylinositol-anchor biosynthesis.</text>
</comment>
<dbReference type="InterPro" id="IPR019821">
    <property type="entry name" value="Kinesin_motor_CS"/>
</dbReference>
<dbReference type="GO" id="GO:0005524">
    <property type="term" value="F:ATP binding"/>
    <property type="evidence" value="ECO:0007669"/>
    <property type="project" value="UniProtKB-UniRule"/>
</dbReference>
<dbReference type="GO" id="GO:0007018">
    <property type="term" value="P:microtubule-based movement"/>
    <property type="evidence" value="ECO:0007669"/>
    <property type="project" value="InterPro"/>
</dbReference>
<dbReference type="SMART" id="SM00129">
    <property type="entry name" value="KISc"/>
    <property type="match status" value="1"/>
</dbReference>
<dbReference type="Gene3D" id="2.60.40.4330">
    <property type="entry name" value="Kinesin-like protein Kif23, Arf6-interacting domain"/>
    <property type="match status" value="1"/>
</dbReference>
<dbReference type="Pfam" id="PF06728">
    <property type="entry name" value="PIG-U"/>
    <property type="match status" value="1"/>
</dbReference>
<feature type="transmembrane region" description="Helical" evidence="13">
    <location>
        <begin position="1796"/>
        <end position="1822"/>
    </location>
</feature>
<evidence type="ECO:0000256" key="7">
    <source>
        <dbReference type="ARBA" id="ARBA00022824"/>
    </source>
</evidence>
<comment type="similarity">
    <text evidence="11">Belongs to the TRAFAC class myosin-kinesin ATPase superfamily. Kinesin family.</text>
</comment>
<dbReference type="Gene3D" id="3.40.850.10">
    <property type="entry name" value="Kinesin motor domain"/>
    <property type="match status" value="1"/>
</dbReference>
<feature type="transmembrane region" description="Helical" evidence="13">
    <location>
        <begin position="1611"/>
        <end position="1628"/>
    </location>
</feature>
<dbReference type="EMBL" id="AJWK01013324">
    <property type="status" value="NOT_ANNOTATED_CDS"/>
    <property type="molecule type" value="Genomic_DNA"/>
</dbReference>
<dbReference type="PANTHER" id="PTHR13121:SF0">
    <property type="entry name" value="PHOSPHATIDYLINOSITOL GLYCAN ANCHOR BIOSYNTHESIS CLASS U PROTEIN"/>
    <property type="match status" value="1"/>
</dbReference>
<name>A0A1B0CIH0_LUTLO</name>
<feature type="region of interest" description="Disordered" evidence="12">
    <location>
        <begin position="942"/>
        <end position="961"/>
    </location>
</feature>
<dbReference type="VEuPathDB" id="VectorBase:LLONM1_000534"/>
<dbReference type="VEuPathDB" id="VectorBase:LLONM1_010080"/>
<dbReference type="PROSITE" id="PS00411">
    <property type="entry name" value="KINESIN_MOTOR_1"/>
    <property type="match status" value="1"/>
</dbReference>
<dbReference type="Pfam" id="PF00225">
    <property type="entry name" value="Kinesin"/>
    <property type="match status" value="1"/>
</dbReference>
<evidence type="ECO:0000256" key="12">
    <source>
        <dbReference type="SAM" id="MobiDB-lite"/>
    </source>
</evidence>
<dbReference type="InterPro" id="IPR027417">
    <property type="entry name" value="P-loop_NTPase"/>
</dbReference>
<keyword evidence="4" id="KW-0337">GPI-anchor biosynthesis</keyword>
<dbReference type="GO" id="GO:0008017">
    <property type="term" value="F:microtubule binding"/>
    <property type="evidence" value="ECO:0007669"/>
    <property type="project" value="InterPro"/>
</dbReference>
<feature type="binding site" evidence="11">
    <location>
        <begin position="112"/>
        <end position="119"/>
    </location>
    <ligand>
        <name>ATP</name>
        <dbReference type="ChEBI" id="CHEBI:30616"/>
    </ligand>
</feature>
<keyword evidence="9 13" id="KW-1133">Transmembrane helix</keyword>